<dbReference type="InterPro" id="IPR052769">
    <property type="entry name" value="TPR_domain_protein"/>
</dbReference>
<evidence type="ECO:0000256" key="1">
    <source>
        <dbReference type="SAM" id="MobiDB-lite"/>
    </source>
</evidence>
<dbReference type="OrthoDB" id="1872379at2759"/>
<organism evidence="2 3">
    <name type="scientific">Tropilaelaps mercedesae</name>
    <dbReference type="NCBI Taxonomy" id="418985"/>
    <lineage>
        <taxon>Eukaryota</taxon>
        <taxon>Metazoa</taxon>
        <taxon>Ecdysozoa</taxon>
        <taxon>Arthropoda</taxon>
        <taxon>Chelicerata</taxon>
        <taxon>Arachnida</taxon>
        <taxon>Acari</taxon>
        <taxon>Parasitiformes</taxon>
        <taxon>Mesostigmata</taxon>
        <taxon>Gamasina</taxon>
        <taxon>Dermanyssoidea</taxon>
        <taxon>Laelapidae</taxon>
        <taxon>Tropilaelaps</taxon>
    </lineage>
</organism>
<dbReference type="AlphaFoldDB" id="A0A1V9XNE6"/>
<dbReference type="InterPro" id="IPR011990">
    <property type="entry name" value="TPR-like_helical_dom_sf"/>
</dbReference>
<reference evidence="2 3" key="1">
    <citation type="journal article" date="2017" name="Gigascience">
        <title>Draft genome of the honey bee ectoparasitic mite, Tropilaelaps mercedesae, is shaped by the parasitic life history.</title>
        <authorList>
            <person name="Dong X."/>
            <person name="Armstrong S.D."/>
            <person name="Xia D."/>
            <person name="Makepeace B.L."/>
            <person name="Darby A.C."/>
            <person name="Kadowaki T."/>
        </authorList>
    </citation>
    <scope>NUCLEOTIDE SEQUENCE [LARGE SCALE GENOMIC DNA]</scope>
    <source>
        <strain evidence="2">Wuxi-XJTLU</strain>
    </source>
</reference>
<dbReference type="EMBL" id="MNPL01007011">
    <property type="protein sequence ID" value="OQR75017.1"/>
    <property type="molecule type" value="Genomic_DNA"/>
</dbReference>
<keyword evidence="3" id="KW-1185">Reference proteome</keyword>
<dbReference type="SUPFAM" id="SSF48452">
    <property type="entry name" value="TPR-like"/>
    <property type="match status" value="1"/>
</dbReference>
<protein>
    <submittedName>
        <fullName evidence="2">Tetratricopeptide repeat protein 1-like</fullName>
    </submittedName>
</protein>
<dbReference type="PANTHER" id="PTHR46014">
    <property type="entry name" value="TETRATRICOPEPTIDE REPEAT PROTEIN 1"/>
    <property type="match status" value="1"/>
</dbReference>
<name>A0A1V9XNE6_9ACAR</name>
<dbReference type="Proteomes" id="UP000192247">
    <property type="component" value="Unassembled WGS sequence"/>
</dbReference>
<gene>
    <name evidence="2" type="ORF">BIW11_00854</name>
</gene>
<dbReference type="FunCoup" id="A0A1V9XNE6">
    <property type="interactions" value="1603"/>
</dbReference>
<proteinExistence type="predicted"/>
<evidence type="ECO:0000313" key="2">
    <source>
        <dbReference type="EMBL" id="OQR75017.1"/>
    </source>
</evidence>
<sequence length="171" mass="18572">MKEQVLLDLLGDCGKTKCNQTSAPPTGQERSESADKGDVQSDTGASSGGDDGERSQRVIEKDEDKDSGDSDKKNVAKVNPIVELEEWLKRVEDGLSEEHLKNRNTASQELKADANNLYKNGLYGDAAAKYSEALALCPLRETKSRSVLYANKAAALMGESNNKEALPLLDR</sequence>
<accession>A0A1V9XNE6</accession>
<feature type="compositionally biased region" description="Basic and acidic residues" evidence="1">
    <location>
        <begin position="29"/>
        <end position="39"/>
    </location>
</feature>
<feature type="compositionally biased region" description="Basic and acidic residues" evidence="1">
    <location>
        <begin position="51"/>
        <end position="74"/>
    </location>
</feature>
<evidence type="ECO:0000313" key="3">
    <source>
        <dbReference type="Proteomes" id="UP000192247"/>
    </source>
</evidence>
<dbReference type="STRING" id="418985.A0A1V9XNE6"/>
<dbReference type="Gene3D" id="1.25.40.10">
    <property type="entry name" value="Tetratricopeptide repeat domain"/>
    <property type="match status" value="1"/>
</dbReference>
<feature type="non-terminal residue" evidence="2">
    <location>
        <position position="171"/>
    </location>
</feature>
<comment type="caution">
    <text evidence="2">The sequence shown here is derived from an EMBL/GenBank/DDBJ whole genome shotgun (WGS) entry which is preliminary data.</text>
</comment>
<dbReference type="PANTHER" id="PTHR46014:SF1">
    <property type="entry name" value="TETRATRICOPEPTIDE REPEAT PROTEIN 1"/>
    <property type="match status" value="1"/>
</dbReference>
<dbReference type="InParanoid" id="A0A1V9XNE6"/>
<feature type="region of interest" description="Disordered" evidence="1">
    <location>
        <begin position="11"/>
        <end position="77"/>
    </location>
</feature>